<accession>A0A1Y2B9M7</accession>
<dbReference type="InterPro" id="IPR018712">
    <property type="entry name" value="Tle1-like_cat"/>
</dbReference>
<dbReference type="EMBL" id="MCGO01000076">
    <property type="protein sequence ID" value="ORY31571.1"/>
    <property type="molecule type" value="Genomic_DNA"/>
</dbReference>
<dbReference type="PANTHER" id="PTHR33840:SF1">
    <property type="entry name" value="TLE1 PHOSPHOLIPASE DOMAIN-CONTAINING PROTEIN"/>
    <property type="match status" value="1"/>
</dbReference>
<protein>
    <recommendedName>
        <fullName evidence="2">T6SS Phospholipase effector Tle1-like catalytic domain-containing protein</fullName>
    </recommendedName>
</protein>
<dbReference type="STRING" id="329046.A0A1Y2B9M7"/>
<dbReference type="AlphaFoldDB" id="A0A1Y2B9M7"/>
<sequence>MKPTSLLLILLSAFLTSANKWGYGRDDVSRAISSDSASSGQSTRKLIVCIDGTSQTPGTVSDVTSQGGVRITAAMTPSNIVKLAYLAGQAGDNQKVYYHAGPGTELTNTTQSGLENAFGNIKGHVLDAYTWLAKEYQDGDEIFAFGFSRGATIVRSLFSLLREAGLPKYNSSARADEFTTLVNSAYAVYEAQSPQRKNPPPPPPNPLNMHQNVTLKFIGVFDTVEALNVPDGAVSFLSSTWLTKIQESLGFIEVHDYHDLNIGTKVQHAYHALSMDEKRSFFPPTLFEAVGALPAGHVREQKWFRGDHADIGGGWWEQGLALVPLTWMTIKAREAGLVMSHPDAFDKAFTPFLLGVGKEALEARTSVVLHDYFVGKKDETMMGKKVLRDVKAFLNGLRDKYYASSLHESVVAFKDKISGSGNM</sequence>
<keyword evidence="1" id="KW-0732">Signal</keyword>
<dbReference type="Proteomes" id="UP000193642">
    <property type="component" value="Unassembled WGS sequence"/>
</dbReference>
<proteinExistence type="predicted"/>
<evidence type="ECO:0000313" key="4">
    <source>
        <dbReference type="Proteomes" id="UP000193642"/>
    </source>
</evidence>
<feature type="signal peptide" evidence="1">
    <location>
        <begin position="1"/>
        <end position="18"/>
    </location>
</feature>
<keyword evidence="4" id="KW-1185">Reference proteome</keyword>
<evidence type="ECO:0000259" key="2">
    <source>
        <dbReference type="Pfam" id="PF09994"/>
    </source>
</evidence>
<dbReference type="PANTHER" id="PTHR33840">
    <property type="match status" value="1"/>
</dbReference>
<dbReference type="OrthoDB" id="2096145at2759"/>
<dbReference type="Pfam" id="PF09994">
    <property type="entry name" value="T6SS_Tle1-like_cat"/>
    <property type="match status" value="1"/>
</dbReference>
<evidence type="ECO:0000256" key="1">
    <source>
        <dbReference type="SAM" id="SignalP"/>
    </source>
</evidence>
<comment type="caution">
    <text evidence="3">The sequence shown here is derived from an EMBL/GenBank/DDBJ whole genome shotgun (WGS) entry which is preliminary data.</text>
</comment>
<evidence type="ECO:0000313" key="3">
    <source>
        <dbReference type="EMBL" id="ORY31571.1"/>
    </source>
</evidence>
<reference evidence="3 4" key="1">
    <citation type="submission" date="2016-07" db="EMBL/GenBank/DDBJ databases">
        <title>Pervasive Adenine N6-methylation of Active Genes in Fungi.</title>
        <authorList>
            <consortium name="DOE Joint Genome Institute"/>
            <person name="Mondo S.J."/>
            <person name="Dannebaum R.O."/>
            <person name="Kuo R.C."/>
            <person name="Labutti K."/>
            <person name="Haridas S."/>
            <person name="Kuo A."/>
            <person name="Salamov A."/>
            <person name="Ahrendt S.R."/>
            <person name="Lipzen A."/>
            <person name="Sullivan W."/>
            <person name="Andreopoulos W.B."/>
            <person name="Clum A."/>
            <person name="Lindquist E."/>
            <person name="Daum C."/>
            <person name="Ramamoorthy G.K."/>
            <person name="Gryganskyi A."/>
            <person name="Culley D."/>
            <person name="Magnuson J.K."/>
            <person name="James T.Y."/>
            <person name="O'Malley M.A."/>
            <person name="Stajich J.E."/>
            <person name="Spatafora J.W."/>
            <person name="Visel A."/>
            <person name="Grigoriev I.V."/>
        </authorList>
    </citation>
    <scope>NUCLEOTIDE SEQUENCE [LARGE SCALE GENOMIC DNA]</scope>
    <source>
        <strain evidence="3 4">JEL800</strain>
    </source>
</reference>
<organism evidence="3 4">
    <name type="scientific">Rhizoclosmatium globosum</name>
    <dbReference type="NCBI Taxonomy" id="329046"/>
    <lineage>
        <taxon>Eukaryota</taxon>
        <taxon>Fungi</taxon>
        <taxon>Fungi incertae sedis</taxon>
        <taxon>Chytridiomycota</taxon>
        <taxon>Chytridiomycota incertae sedis</taxon>
        <taxon>Chytridiomycetes</taxon>
        <taxon>Chytridiales</taxon>
        <taxon>Chytriomycetaceae</taxon>
        <taxon>Rhizoclosmatium</taxon>
    </lineage>
</organism>
<gene>
    <name evidence="3" type="ORF">BCR33DRAFT_771819</name>
</gene>
<name>A0A1Y2B9M7_9FUNG</name>
<feature type="chain" id="PRO_5013367863" description="T6SS Phospholipase effector Tle1-like catalytic domain-containing protein" evidence="1">
    <location>
        <begin position="19"/>
        <end position="423"/>
    </location>
</feature>
<feature type="domain" description="T6SS Phospholipase effector Tle1-like catalytic" evidence="2">
    <location>
        <begin position="44"/>
        <end position="329"/>
    </location>
</feature>